<dbReference type="PANTHER" id="PTHR33744">
    <property type="entry name" value="CARBOHYDRATE DIACID REGULATOR"/>
    <property type="match status" value="1"/>
</dbReference>
<dbReference type="InterPro" id="IPR042070">
    <property type="entry name" value="PucR_C-HTH_sf"/>
</dbReference>
<feature type="domain" description="PucR C-terminal helix-turn-helix" evidence="1">
    <location>
        <begin position="285"/>
        <end position="341"/>
    </location>
</feature>
<evidence type="ECO:0000313" key="2">
    <source>
        <dbReference type="EMBL" id="MBB3326494.1"/>
    </source>
</evidence>
<dbReference type="Proteomes" id="UP000565572">
    <property type="component" value="Unassembled WGS sequence"/>
</dbReference>
<organism evidence="2 3">
    <name type="scientific">Microlunatus antarcticus</name>
    <dbReference type="NCBI Taxonomy" id="53388"/>
    <lineage>
        <taxon>Bacteria</taxon>
        <taxon>Bacillati</taxon>
        <taxon>Actinomycetota</taxon>
        <taxon>Actinomycetes</taxon>
        <taxon>Propionibacteriales</taxon>
        <taxon>Propionibacteriaceae</taxon>
        <taxon>Microlunatus</taxon>
    </lineage>
</organism>
<dbReference type="Pfam" id="PF13556">
    <property type="entry name" value="HTH_30"/>
    <property type="match status" value="1"/>
</dbReference>
<name>A0A7W5P6G2_9ACTN</name>
<accession>A0A7W5P6G2</accession>
<comment type="caution">
    <text evidence="2">The sequence shown here is derived from an EMBL/GenBank/DDBJ whole genome shotgun (WGS) entry which is preliminary data.</text>
</comment>
<dbReference type="EMBL" id="JACHZG010000001">
    <property type="protein sequence ID" value="MBB3326494.1"/>
    <property type="molecule type" value="Genomic_DNA"/>
</dbReference>
<protein>
    <recommendedName>
        <fullName evidence="1">PucR C-terminal helix-turn-helix domain-containing protein</fullName>
    </recommendedName>
</protein>
<reference evidence="2 3" key="1">
    <citation type="submission" date="2020-08" db="EMBL/GenBank/DDBJ databases">
        <title>Sequencing the genomes of 1000 actinobacteria strains.</title>
        <authorList>
            <person name="Klenk H.-P."/>
        </authorList>
    </citation>
    <scope>NUCLEOTIDE SEQUENCE [LARGE SCALE GENOMIC DNA]</scope>
    <source>
        <strain evidence="2 3">DSM 11053</strain>
    </source>
</reference>
<dbReference type="InterPro" id="IPR025736">
    <property type="entry name" value="PucR_C-HTH_dom"/>
</dbReference>
<evidence type="ECO:0000313" key="3">
    <source>
        <dbReference type="Proteomes" id="UP000565572"/>
    </source>
</evidence>
<dbReference type="InterPro" id="IPR051448">
    <property type="entry name" value="CdaR-like_regulators"/>
</dbReference>
<dbReference type="InterPro" id="IPR009057">
    <property type="entry name" value="Homeodomain-like_sf"/>
</dbReference>
<dbReference type="SUPFAM" id="SSF46689">
    <property type="entry name" value="Homeodomain-like"/>
    <property type="match status" value="1"/>
</dbReference>
<gene>
    <name evidence="2" type="ORF">FHX39_001438</name>
</gene>
<sequence length="353" mass="38591">MQTTAATTPEPDGHEDVQLAVDRLAVRLDLSVLVEDRRQRPVWWSTRGPVDGTRVRTILNRRVDTAVARAVKTFDLAHAVAPVHTPGIPELDMWARWCMPVHRGDELLGLLWVLDPDDRVTPGDFPAIVACAERAAEVLARAEVSQRDVARRRDQLLRRLLDGRDVEVARELAQLEQLPPDARVQVDATPRRGGWVLPDGLRAHVAGARAHPATSGTPLPLVDLAESVRRARATLRAVRAGAALDPVSWDALGAWRLVVDAPDDLSAAAIHPAAETLAGLPRTDLLQTARTVLDLGGDVAAAAEQLHVHRTTLYYRLDRITELTGVDLRLGRGRTDLQLALWLVAYRAADASG</sequence>
<dbReference type="Gene3D" id="1.10.10.2840">
    <property type="entry name" value="PucR C-terminal helix-turn-helix domain"/>
    <property type="match status" value="1"/>
</dbReference>
<keyword evidence="3" id="KW-1185">Reference proteome</keyword>
<dbReference type="RefSeq" id="WP_183337431.1">
    <property type="nucleotide sequence ID" value="NZ_JACHZG010000001.1"/>
</dbReference>
<dbReference type="SUPFAM" id="SSF55781">
    <property type="entry name" value="GAF domain-like"/>
    <property type="match status" value="1"/>
</dbReference>
<proteinExistence type="predicted"/>
<dbReference type="AlphaFoldDB" id="A0A7W5P6G2"/>
<dbReference type="PANTHER" id="PTHR33744:SF1">
    <property type="entry name" value="DNA-BINDING TRANSCRIPTIONAL ACTIVATOR ADER"/>
    <property type="match status" value="1"/>
</dbReference>
<evidence type="ECO:0000259" key="1">
    <source>
        <dbReference type="Pfam" id="PF13556"/>
    </source>
</evidence>